<organism evidence="1 2">
    <name type="scientific">Linnemannia exigua</name>
    <dbReference type="NCBI Taxonomy" id="604196"/>
    <lineage>
        <taxon>Eukaryota</taxon>
        <taxon>Fungi</taxon>
        <taxon>Fungi incertae sedis</taxon>
        <taxon>Mucoromycota</taxon>
        <taxon>Mortierellomycotina</taxon>
        <taxon>Mortierellomycetes</taxon>
        <taxon>Mortierellales</taxon>
        <taxon>Mortierellaceae</taxon>
        <taxon>Linnemannia</taxon>
    </lineage>
</organism>
<comment type="caution">
    <text evidence="1">The sequence shown here is derived from an EMBL/GenBank/DDBJ whole genome shotgun (WGS) entry which is preliminary data.</text>
</comment>
<sequence>MMRKSGGLCTEARVMSIVKVAHPLYRFGSYQYKRNKRFMRMAEKATVNKAIDRLISQLGCKGKWVYNRNKRRPCPVIVAGDGEFGSRSGGRTRLLQFFCRMKRKAEAMGYLMMLASEFKTSQICYQFHSDQKVFENRSVLCGGCNQARDRYHNGAQDIGRTTLQWITSYTWPEELERSSSTS</sequence>
<evidence type="ECO:0000313" key="2">
    <source>
        <dbReference type="Proteomes" id="UP001194580"/>
    </source>
</evidence>
<reference evidence="1" key="1">
    <citation type="journal article" date="2020" name="Fungal Divers.">
        <title>Resolving the Mortierellaceae phylogeny through synthesis of multi-gene phylogenetics and phylogenomics.</title>
        <authorList>
            <person name="Vandepol N."/>
            <person name="Liber J."/>
            <person name="Desiro A."/>
            <person name="Na H."/>
            <person name="Kennedy M."/>
            <person name="Barry K."/>
            <person name="Grigoriev I.V."/>
            <person name="Miller A.N."/>
            <person name="O'Donnell K."/>
            <person name="Stajich J.E."/>
            <person name="Bonito G."/>
        </authorList>
    </citation>
    <scope>NUCLEOTIDE SEQUENCE</scope>
    <source>
        <strain evidence="1">NRRL 28262</strain>
    </source>
</reference>
<dbReference type="AlphaFoldDB" id="A0AAD4DG64"/>
<dbReference type="Proteomes" id="UP001194580">
    <property type="component" value="Unassembled WGS sequence"/>
</dbReference>
<evidence type="ECO:0000313" key="1">
    <source>
        <dbReference type="EMBL" id="KAG0277320.1"/>
    </source>
</evidence>
<gene>
    <name evidence="1" type="ORF">BGZ95_006131</name>
</gene>
<name>A0AAD4DG64_9FUNG</name>
<accession>A0AAD4DG64</accession>
<proteinExistence type="predicted"/>
<dbReference type="EMBL" id="JAAAIL010000285">
    <property type="protein sequence ID" value="KAG0277320.1"/>
    <property type="molecule type" value="Genomic_DNA"/>
</dbReference>
<protein>
    <submittedName>
        <fullName evidence="1">Uncharacterized protein</fullName>
    </submittedName>
</protein>
<keyword evidence="2" id="KW-1185">Reference proteome</keyword>